<sequence length="180" mass="20247">MEAVRIFESSGGVIQTVESCEEGQEGELLWTPLQGHGSVVLRWRTGDFARIEESPCPACGRSVPRIIAPIRRRSSDMVKNIKGTLVDFNNAIELFNSDNAVLAWQLSIDELAGEERVSVFAALRDGEDEKSAAQRLRISFKIQTEVSIDEFIVEPYEKVIERLGIDTELKERLVLDNRAR</sequence>
<name>A0A1G2HGA2_9BACT</name>
<dbReference type="Proteomes" id="UP000179153">
    <property type="component" value="Unassembled WGS sequence"/>
</dbReference>
<dbReference type="InterPro" id="IPR042099">
    <property type="entry name" value="ANL_N_sf"/>
</dbReference>
<evidence type="ECO:0000313" key="2">
    <source>
        <dbReference type="Proteomes" id="UP000179153"/>
    </source>
</evidence>
<evidence type="ECO:0000313" key="1">
    <source>
        <dbReference type="EMBL" id="OGZ61281.1"/>
    </source>
</evidence>
<proteinExistence type="predicted"/>
<comment type="caution">
    <text evidence="1">The sequence shown here is derived from an EMBL/GenBank/DDBJ whole genome shotgun (WGS) entry which is preliminary data.</text>
</comment>
<dbReference type="STRING" id="1802163.A2932_02070"/>
<dbReference type="AlphaFoldDB" id="A0A1G2HGA2"/>
<protein>
    <submittedName>
        <fullName evidence="1">Uncharacterized protein</fullName>
    </submittedName>
</protein>
<gene>
    <name evidence="1" type="ORF">A2932_02070</name>
</gene>
<dbReference type="EMBL" id="MHOI01000021">
    <property type="protein sequence ID" value="OGZ61281.1"/>
    <property type="molecule type" value="Genomic_DNA"/>
</dbReference>
<accession>A0A1G2HGA2</accession>
<reference evidence="1 2" key="1">
    <citation type="journal article" date="2016" name="Nat. Commun.">
        <title>Thousands of microbial genomes shed light on interconnected biogeochemical processes in an aquifer system.</title>
        <authorList>
            <person name="Anantharaman K."/>
            <person name="Brown C.T."/>
            <person name="Hug L.A."/>
            <person name="Sharon I."/>
            <person name="Castelle C.J."/>
            <person name="Probst A.J."/>
            <person name="Thomas B.C."/>
            <person name="Singh A."/>
            <person name="Wilkins M.J."/>
            <person name="Karaoz U."/>
            <person name="Brodie E.L."/>
            <person name="Williams K.H."/>
            <person name="Hubbard S.S."/>
            <person name="Banfield J.F."/>
        </authorList>
    </citation>
    <scope>NUCLEOTIDE SEQUENCE [LARGE SCALE GENOMIC DNA]</scope>
</reference>
<dbReference type="Gene3D" id="3.40.50.12780">
    <property type="entry name" value="N-terminal domain of ligase-like"/>
    <property type="match status" value="1"/>
</dbReference>
<organism evidence="1 2">
    <name type="scientific">Candidatus Spechtbacteria bacterium RIFCSPLOWO2_01_FULL_46_10</name>
    <dbReference type="NCBI Taxonomy" id="1802163"/>
    <lineage>
        <taxon>Bacteria</taxon>
        <taxon>Candidatus Spechtiibacteriota</taxon>
    </lineage>
</organism>